<dbReference type="Pfam" id="PF13188">
    <property type="entry name" value="PAS_8"/>
    <property type="match status" value="1"/>
</dbReference>
<dbReference type="AlphaFoldDB" id="A0A1G8CVT1"/>
<evidence type="ECO:0000259" key="3">
    <source>
        <dbReference type="PROSITE" id="PS50112"/>
    </source>
</evidence>
<dbReference type="InterPro" id="IPR000160">
    <property type="entry name" value="GGDEF_dom"/>
</dbReference>
<dbReference type="SUPFAM" id="SSF158472">
    <property type="entry name" value="HAMP domain-like"/>
    <property type="match status" value="1"/>
</dbReference>
<dbReference type="InterPro" id="IPR003660">
    <property type="entry name" value="HAMP_dom"/>
</dbReference>
<dbReference type="EMBL" id="FNCY01000006">
    <property type="protein sequence ID" value="SDH49601.1"/>
    <property type="molecule type" value="Genomic_DNA"/>
</dbReference>
<keyword evidence="9" id="KW-1185">Reference proteome</keyword>
<dbReference type="InterPro" id="IPR000014">
    <property type="entry name" value="PAS"/>
</dbReference>
<comment type="catalytic activity">
    <reaction evidence="1">
        <text>3',3'-c-di-GMP + H2O = 5'-phosphoguanylyl(3'-&gt;5')guanosine + H(+)</text>
        <dbReference type="Rhea" id="RHEA:24902"/>
        <dbReference type="ChEBI" id="CHEBI:15377"/>
        <dbReference type="ChEBI" id="CHEBI:15378"/>
        <dbReference type="ChEBI" id="CHEBI:58754"/>
        <dbReference type="ChEBI" id="CHEBI:58805"/>
        <dbReference type="EC" id="3.1.4.52"/>
    </reaction>
    <physiologicalReaction direction="left-to-right" evidence="1">
        <dbReference type="Rhea" id="RHEA:24903"/>
    </physiologicalReaction>
</comment>
<dbReference type="InterPro" id="IPR013655">
    <property type="entry name" value="PAS_fold_3"/>
</dbReference>
<evidence type="ECO:0000259" key="7">
    <source>
        <dbReference type="PROSITE" id="PS50887"/>
    </source>
</evidence>
<dbReference type="NCBIfam" id="TIGR00229">
    <property type="entry name" value="sensory_box"/>
    <property type="match status" value="2"/>
</dbReference>
<dbReference type="Gene3D" id="3.20.20.450">
    <property type="entry name" value="EAL domain"/>
    <property type="match status" value="1"/>
</dbReference>
<accession>A0A1G8CVT1</accession>
<dbReference type="RefSeq" id="WP_091936666.1">
    <property type="nucleotide sequence ID" value="NZ_FNCY01000006.1"/>
</dbReference>
<feature type="domain" description="PAS" evidence="3">
    <location>
        <begin position="363"/>
        <end position="421"/>
    </location>
</feature>
<dbReference type="SMART" id="SM00267">
    <property type="entry name" value="GGDEF"/>
    <property type="match status" value="1"/>
</dbReference>
<dbReference type="CDD" id="cd06225">
    <property type="entry name" value="HAMP"/>
    <property type="match status" value="1"/>
</dbReference>
<protein>
    <submittedName>
        <fullName evidence="8">PAS domain S-box-containing protein/diguanylate cyclase (GGDEF) domain-containing protein</fullName>
    </submittedName>
</protein>
<gene>
    <name evidence="8" type="ORF">SAMN05660652_01759</name>
</gene>
<evidence type="ECO:0000313" key="8">
    <source>
        <dbReference type="EMBL" id="SDH49601.1"/>
    </source>
</evidence>
<dbReference type="SUPFAM" id="SSF55785">
    <property type="entry name" value="PYP-like sensor domain (PAS domain)"/>
    <property type="match status" value="2"/>
</dbReference>
<dbReference type="InterPro" id="IPR035919">
    <property type="entry name" value="EAL_sf"/>
</dbReference>
<dbReference type="InterPro" id="IPR043128">
    <property type="entry name" value="Rev_trsase/Diguanyl_cyclase"/>
</dbReference>
<dbReference type="STRING" id="83767.SAMN05660652_01759"/>
<dbReference type="SMART" id="SM00091">
    <property type="entry name" value="PAS"/>
    <property type="match status" value="2"/>
</dbReference>
<dbReference type="Gene3D" id="3.30.450.20">
    <property type="entry name" value="PAS domain"/>
    <property type="match status" value="2"/>
</dbReference>
<dbReference type="InterPro" id="IPR001633">
    <property type="entry name" value="EAL_dom"/>
</dbReference>
<dbReference type="InterPro" id="IPR029787">
    <property type="entry name" value="Nucleotide_cyclase"/>
</dbReference>
<dbReference type="PROSITE" id="PS50885">
    <property type="entry name" value="HAMP"/>
    <property type="match status" value="1"/>
</dbReference>
<evidence type="ECO:0000259" key="5">
    <source>
        <dbReference type="PROSITE" id="PS50883"/>
    </source>
</evidence>
<dbReference type="OrthoDB" id="9813903at2"/>
<dbReference type="InterPro" id="IPR000700">
    <property type="entry name" value="PAS-assoc_C"/>
</dbReference>
<dbReference type="SMART" id="SM00052">
    <property type="entry name" value="EAL"/>
    <property type="match status" value="1"/>
</dbReference>
<dbReference type="Pfam" id="PF08447">
    <property type="entry name" value="PAS_3"/>
    <property type="match status" value="1"/>
</dbReference>
<dbReference type="InterPro" id="IPR035965">
    <property type="entry name" value="PAS-like_dom_sf"/>
</dbReference>
<dbReference type="CDD" id="cd01949">
    <property type="entry name" value="GGDEF"/>
    <property type="match status" value="1"/>
</dbReference>
<dbReference type="FunFam" id="3.30.70.270:FF:000001">
    <property type="entry name" value="Diguanylate cyclase domain protein"/>
    <property type="match status" value="1"/>
</dbReference>
<dbReference type="PROSITE" id="PS50883">
    <property type="entry name" value="EAL"/>
    <property type="match status" value="1"/>
</dbReference>
<dbReference type="SUPFAM" id="SSF55073">
    <property type="entry name" value="Nucleotide cyclase"/>
    <property type="match status" value="1"/>
</dbReference>
<organism evidence="8 9">
    <name type="scientific">Propionivibrio dicarboxylicus</name>
    <dbReference type="NCBI Taxonomy" id="83767"/>
    <lineage>
        <taxon>Bacteria</taxon>
        <taxon>Pseudomonadati</taxon>
        <taxon>Pseudomonadota</taxon>
        <taxon>Betaproteobacteria</taxon>
        <taxon>Rhodocyclales</taxon>
        <taxon>Rhodocyclaceae</taxon>
        <taxon>Propionivibrio</taxon>
    </lineage>
</organism>
<dbReference type="FunFam" id="3.20.20.450:FF:000001">
    <property type="entry name" value="Cyclic di-GMP phosphodiesterase yahA"/>
    <property type="match status" value="1"/>
</dbReference>
<keyword evidence="2" id="KW-0472">Membrane</keyword>
<keyword evidence="2" id="KW-0812">Transmembrane</keyword>
<dbReference type="SUPFAM" id="SSF141868">
    <property type="entry name" value="EAL domain-like"/>
    <property type="match status" value="1"/>
</dbReference>
<dbReference type="Pfam" id="PF00563">
    <property type="entry name" value="EAL"/>
    <property type="match status" value="1"/>
</dbReference>
<keyword evidence="2" id="KW-1133">Transmembrane helix</keyword>
<dbReference type="GO" id="GO:0071111">
    <property type="term" value="F:cyclic-guanylate-specific phosphodiesterase activity"/>
    <property type="evidence" value="ECO:0007669"/>
    <property type="project" value="UniProtKB-EC"/>
</dbReference>
<proteinExistence type="predicted"/>
<dbReference type="GO" id="GO:0016020">
    <property type="term" value="C:membrane"/>
    <property type="evidence" value="ECO:0007669"/>
    <property type="project" value="InterPro"/>
</dbReference>
<dbReference type="NCBIfam" id="TIGR00254">
    <property type="entry name" value="GGDEF"/>
    <property type="match status" value="1"/>
</dbReference>
<feature type="domain" description="HAMP" evidence="6">
    <location>
        <begin position="295"/>
        <end position="347"/>
    </location>
</feature>
<dbReference type="PANTHER" id="PTHR44757">
    <property type="entry name" value="DIGUANYLATE CYCLASE DGCP"/>
    <property type="match status" value="1"/>
</dbReference>
<evidence type="ECO:0000259" key="4">
    <source>
        <dbReference type="PROSITE" id="PS50113"/>
    </source>
</evidence>
<dbReference type="Gene3D" id="3.30.70.270">
    <property type="match status" value="1"/>
</dbReference>
<feature type="domain" description="EAL" evidence="5">
    <location>
        <begin position="789"/>
        <end position="1043"/>
    </location>
</feature>
<evidence type="ECO:0000256" key="2">
    <source>
        <dbReference type="SAM" id="Phobius"/>
    </source>
</evidence>
<feature type="domain" description="PAC" evidence="4">
    <location>
        <begin position="438"/>
        <end position="489"/>
    </location>
</feature>
<dbReference type="CDD" id="cd01948">
    <property type="entry name" value="EAL"/>
    <property type="match status" value="1"/>
</dbReference>
<dbReference type="PROSITE" id="PS50887">
    <property type="entry name" value="GGDEF"/>
    <property type="match status" value="1"/>
</dbReference>
<dbReference type="Pfam" id="PF00990">
    <property type="entry name" value="GGDEF"/>
    <property type="match status" value="1"/>
</dbReference>
<feature type="domain" description="GGDEF" evidence="7">
    <location>
        <begin position="647"/>
        <end position="780"/>
    </location>
</feature>
<reference evidence="8 9" key="1">
    <citation type="submission" date="2016-10" db="EMBL/GenBank/DDBJ databases">
        <authorList>
            <person name="de Groot N.N."/>
        </authorList>
    </citation>
    <scope>NUCLEOTIDE SEQUENCE [LARGE SCALE GENOMIC DNA]</scope>
    <source>
        <strain evidence="8 9">DSM 5885</strain>
    </source>
</reference>
<dbReference type="PROSITE" id="PS50112">
    <property type="entry name" value="PAS"/>
    <property type="match status" value="1"/>
</dbReference>
<dbReference type="Gene3D" id="6.10.340.10">
    <property type="match status" value="1"/>
</dbReference>
<dbReference type="SMART" id="SM00086">
    <property type="entry name" value="PAC"/>
    <property type="match status" value="1"/>
</dbReference>
<feature type="transmembrane region" description="Helical" evidence="2">
    <location>
        <begin position="271"/>
        <end position="289"/>
    </location>
</feature>
<name>A0A1G8CVT1_9RHOO</name>
<dbReference type="InterPro" id="IPR052155">
    <property type="entry name" value="Biofilm_reg_signaling"/>
</dbReference>
<dbReference type="GO" id="GO:0071732">
    <property type="term" value="P:cellular response to nitric oxide"/>
    <property type="evidence" value="ECO:0007669"/>
    <property type="project" value="UniProtKB-ARBA"/>
</dbReference>
<sequence>MSLFRRLNLKEKIGLSFAGLIILIAANAFVVIPSAYVVSAQIAQEQDRIRILEEINQVNGAFGRYAQLPSRELASEIFVNLDGIRQRIYSGRNESRSLALLLPNIDEYRLNFQKFVAEADQLDALGSQLAVLGQRINGELKAGNLQHDDRRVHSVYEELIAHLVGIQWRIQRFGNATTVSLDDVRELRNQLAQQRHRVLYDIHEGEMQRRLYRLVQYASDYLSSLEKFLLLSDSNRRTTAVLGELSGQLEMTTTAFGMSAREIMRNQFRNAIAFMASVFFLSIVGAVFLSRRLTREILRPIRELLHPIHAISRGELTVRADVQTRDEIADLAESFNTMADNLKKSQESLELRISERTRQLSESERRFRDLVNTTDGIVWEREITGNRFSFVSDKAEDILGYPASAWYVAGFWQENLHPQDQLWVPSQYAMGVSVREHFKVEYRFIARDGRIVWLNDLVTVVEEEGVPRWLRGIMIDVTESKLAAEEYSRVAQNYQMLFREMLNGFALHEIVCDKDGHPVDYRFLAVNPAFERMTGMVASTVVGRTAGELFPKLETYWVETYGRVALFGDPVSYENYSADIDKYFEVMAFRPAPGQFACVIQDITERKQSEERINSLAFFDQLTGLPNRASLKQHLAQALALADRNRTRVALMLIDLDNFKSINDTLGHLIGDRLLTEVAHRLSDVVRQSDLVARFGGDEFVVVLPDIAQPSDAGTVAGKIVSVVSEPYRVDGHDLRSTPSVGICLYPDDSTEADELLKKADVAMYHAKSMGKANFQFFREVFQEEAEQRLALEADLRRAIDEKQFILHYQPQLDLLDNRICCVEALIRWQHPRRGLVGPFEFIPMAEETGLIARIGNWVLEESCRQMAEWRARGIDGVRLAVNLSPAQFADPGFPERIANILTRTGLPASCLELEITESIAMASPVETEKVIRRLVSEGVSFSIDDFGTGYSSLSYLRQFPIQTLKIDRSFVKDVDAGNGASDICEISILLAHKLGLDVVGEGVETPEQLDFLRRVGCEKVQGFLVSRPLSAESTEQALGAYRLQLLSQAPE</sequence>
<dbReference type="PROSITE" id="PS50113">
    <property type="entry name" value="PAC"/>
    <property type="match status" value="1"/>
</dbReference>
<dbReference type="GO" id="GO:0007165">
    <property type="term" value="P:signal transduction"/>
    <property type="evidence" value="ECO:0007669"/>
    <property type="project" value="InterPro"/>
</dbReference>
<evidence type="ECO:0000256" key="1">
    <source>
        <dbReference type="ARBA" id="ARBA00051114"/>
    </source>
</evidence>
<dbReference type="CDD" id="cd00130">
    <property type="entry name" value="PAS"/>
    <property type="match status" value="1"/>
</dbReference>
<evidence type="ECO:0000313" key="9">
    <source>
        <dbReference type="Proteomes" id="UP000198607"/>
    </source>
</evidence>
<dbReference type="Proteomes" id="UP000198607">
    <property type="component" value="Unassembled WGS sequence"/>
</dbReference>
<dbReference type="SMART" id="SM00304">
    <property type="entry name" value="HAMP"/>
    <property type="match status" value="1"/>
</dbReference>
<dbReference type="PANTHER" id="PTHR44757:SF2">
    <property type="entry name" value="BIOFILM ARCHITECTURE MAINTENANCE PROTEIN MBAA"/>
    <property type="match status" value="1"/>
</dbReference>
<evidence type="ECO:0000259" key="6">
    <source>
        <dbReference type="PROSITE" id="PS50885"/>
    </source>
</evidence>
<dbReference type="Pfam" id="PF00672">
    <property type="entry name" value="HAMP"/>
    <property type="match status" value="1"/>
</dbReference>
<dbReference type="InterPro" id="IPR001610">
    <property type="entry name" value="PAC"/>
</dbReference>